<dbReference type="Proteomes" id="UP000194945">
    <property type="component" value="Unassembled WGS sequence"/>
</dbReference>
<evidence type="ECO:0000313" key="1">
    <source>
        <dbReference type="EMBL" id="OTX84835.1"/>
    </source>
</evidence>
<name>A0A242YYP9_9BACI</name>
<accession>A0A242YYP9</accession>
<organism evidence="1 2">
    <name type="scientific">Bacillus wiedmannii</name>
    <dbReference type="NCBI Taxonomy" id="1890302"/>
    <lineage>
        <taxon>Bacteria</taxon>
        <taxon>Bacillati</taxon>
        <taxon>Bacillota</taxon>
        <taxon>Bacilli</taxon>
        <taxon>Bacillales</taxon>
        <taxon>Bacillaceae</taxon>
        <taxon>Bacillus</taxon>
        <taxon>Bacillus cereus group</taxon>
    </lineage>
</organism>
<dbReference type="EMBL" id="NFDE01000063">
    <property type="protein sequence ID" value="OTX84835.1"/>
    <property type="molecule type" value="Genomic_DNA"/>
</dbReference>
<gene>
    <name evidence="1" type="ORF">BK730_23965</name>
</gene>
<dbReference type="AlphaFoldDB" id="A0A242YYP9"/>
<proteinExistence type="predicted"/>
<comment type="caution">
    <text evidence="1">The sequence shown here is derived from an EMBL/GenBank/DDBJ whole genome shotgun (WGS) entry which is preliminary data.</text>
</comment>
<reference evidence="1 2" key="1">
    <citation type="submission" date="2016-10" db="EMBL/GenBank/DDBJ databases">
        <title>Comparative genomics of Bacillus thuringiensis reveals a path to pathogens against multiple invertebrate hosts.</title>
        <authorList>
            <person name="Zheng J."/>
            <person name="Gao Q."/>
            <person name="Liu H."/>
            <person name="Peng D."/>
            <person name="Ruan L."/>
            <person name="Sun M."/>
        </authorList>
    </citation>
    <scope>NUCLEOTIDE SEQUENCE [LARGE SCALE GENOMIC DNA]</scope>
    <source>
        <strain evidence="1">BGSC 4BK1</strain>
    </source>
</reference>
<dbReference type="RefSeq" id="WP_086423014.1">
    <property type="nucleotide sequence ID" value="NZ_NFDE01000063.1"/>
</dbReference>
<evidence type="ECO:0000313" key="2">
    <source>
        <dbReference type="Proteomes" id="UP000194945"/>
    </source>
</evidence>
<sequence>MLNRSKLREHALKNNLSTIATRLIAPLAMVTDIDGRIYIDKDDIRKQELMSTRCIPTAFKDLEEANCIYKEDGVYYNNMAIHIDHRPTRFTYISLYKFFQDKQFKKLYKRPLQFLYYILTSQLPGEWHRFAIERGYVTATNNPILRYFYNFKDLLNVLVLLIENGLIEIEFTHDGKKHLLTSDIENVRELLEVYCELNELNRKKRTCDEKKSHVIRVRIAKKHVKRENVTSIYEPERLATLRDLRDIAIKHGHDLEQFEQSSLEKIHMTKKKLYDNFGKYGVQLYRDSLQRFFQEQSFIFPRLMREGKFGNYILNFYVMPAIRMTLTQKLEKMKVDYLQSMDILSLVEESEPYINFITTAGIDDEVINIASEISTYTEIKTTISRNKAWDIYFSRLNTIYDENIQKGLKQDYIHQLAKEYKLSNPNFEREFGQKLPQRNLTTENNIKEDTTSIHPDNKKTIDVKAMFNSIVKN</sequence>
<protein>
    <submittedName>
        <fullName evidence="1">Uncharacterized protein</fullName>
    </submittedName>
</protein>